<evidence type="ECO:0000256" key="21">
    <source>
        <dbReference type="ARBA" id="ARBA00093512"/>
    </source>
</evidence>
<comment type="subcellular location">
    <subcellularLocation>
        <location evidence="2">Secreted</location>
    </subcellularLocation>
    <subcellularLocation>
        <location evidence="1">Target cell membrane</location>
        <topology evidence="1">Multi-pass membrane protein</topology>
    </subcellularLocation>
</comment>
<dbReference type="Gene3D" id="4.10.400.10">
    <property type="entry name" value="Low-density Lipoprotein Receptor"/>
    <property type="match status" value="1"/>
</dbReference>
<reference evidence="24 25" key="1">
    <citation type="submission" date="2019-01" db="EMBL/GenBank/DDBJ databases">
        <title>Draft Genome and Complete Hox-Cluster Characterization of the Sterlet Sturgeon (Acipenser ruthenus).</title>
        <authorList>
            <person name="Wei Q."/>
        </authorList>
    </citation>
    <scope>NUCLEOTIDE SEQUENCE [LARGE SCALE GENOMIC DNA]</scope>
    <source>
        <strain evidence="24">WHYD16114868_AA</strain>
        <tissue evidence="24">Blood</tissue>
    </source>
</reference>
<dbReference type="PRINTS" id="PR00764">
    <property type="entry name" value="COMPLEMENTC9"/>
</dbReference>
<keyword evidence="8" id="KW-1052">Target cell membrane</keyword>
<keyword evidence="10" id="KW-0812">Transmembrane</keyword>
<dbReference type="AlphaFoldDB" id="A0A444U2P1"/>
<sequence>MAKWDSRTKPGHQFLSAEALRTPNCSCLSLYTGNTNNLAYDRDLNLKQVNPEHNISVDAGTFHSQFACQCDPSCRWDDQESKPLRRTVREVNAPAAVDCKMSPWSEWSECDPCSKKMFRSRSVETFGQFKGLVCTQPIGDSKSCKTQAVCDHEEPQCSETHFLCDSGRCIKKRLECNGDNDCGDHSDENCDEEPKRPPCQNRDIEVSELGRTAGYGVNVLRMEPRSNPFDNEYYNGNCDRVRDGNTKQYYRRPWNVATLLYETFADESFSKEVYETSDSLVKDILTETSLGFEVGMSFKIKPTEGRISAANGTVDINLGANFNRTETLNTVNEYSVNKTQSFLRVKGRIQLGTFRIRSRDLMLTNTFLEDLKFLPVEYEKGEYFRFFEDYGTHYAVSGKVGGQYDLVFVINKQELKRRNMEVKDVQDCLGFNLGMDINAASMSTFTTNIKPEFCKKTKDGTTGTKTTNGVIENTLSLVHGGTVAYAASFRKQINEEGVADVSSYIEWAKSLSDAPVLIETTPTPIYTLVPVTMQHANIKKENMERALNDYIAEYNVCKCKPCQNGGTVTLLDGKCICLCPINYEGLACQTLKKTDLKDVFQSTTPEGNWGCWSAWSQCSSRKRTRTRTCNTEGSGGTCKGDTSSSDYC</sequence>
<evidence type="ECO:0000259" key="23">
    <source>
        <dbReference type="PROSITE" id="PS51412"/>
    </source>
</evidence>
<dbReference type="Gene3D" id="2.10.25.10">
    <property type="entry name" value="Laminin"/>
    <property type="match status" value="1"/>
</dbReference>
<dbReference type="GO" id="GO:0006958">
    <property type="term" value="P:complement activation, classical pathway"/>
    <property type="evidence" value="ECO:0007669"/>
    <property type="project" value="UniProtKB-KW"/>
</dbReference>
<gene>
    <name evidence="24" type="ORF">EOD39_8751</name>
</gene>
<feature type="disulfide bond" evidence="22">
    <location>
        <begin position="164"/>
        <end position="182"/>
    </location>
</feature>
<keyword evidence="13" id="KW-0180">Complement pathway</keyword>
<dbReference type="Pfam" id="PF00090">
    <property type="entry name" value="TSP_1"/>
    <property type="match status" value="1"/>
</dbReference>
<dbReference type="Proteomes" id="UP000289886">
    <property type="component" value="Unassembled WGS sequence"/>
</dbReference>
<comment type="subunit">
    <text evidence="21">Homooligomer; about 20 C9 chains oligomerize to give rise to a huge beta-barrel that forms a 100 Angstrom diameter pore in target membranes. Component of the membrane attack complex (MAC), composed of complement C5b, C6, C7, C8A, C8B, C8G and multiple copies of the pore-forming subunit C9.</text>
</comment>
<feature type="disulfide bond" evidence="22">
    <location>
        <begin position="157"/>
        <end position="169"/>
    </location>
</feature>
<evidence type="ECO:0000256" key="1">
    <source>
        <dbReference type="ARBA" id="ARBA00004276"/>
    </source>
</evidence>
<dbReference type="InterPro" id="IPR020864">
    <property type="entry name" value="MACPF"/>
</dbReference>
<dbReference type="SUPFAM" id="SSF57424">
    <property type="entry name" value="LDL receptor-like module"/>
    <property type="match status" value="1"/>
</dbReference>
<evidence type="ECO:0000256" key="3">
    <source>
        <dbReference type="ARBA" id="ARBA00009214"/>
    </source>
</evidence>
<dbReference type="InterPro" id="IPR023415">
    <property type="entry name" value="LDLR_class-A_CS"/>
</dbReference>
<evidence type="ECO:0000256" key="17">
    <source>
        <dbReference type="ARBA" id="ARBA00023162"/>
    </source>
</evidence>
<evidence type="ECO:0000256" key="10">
    <source>
        <dbReference type="ARBA" id="ARBA00022692"/>
    </source>
</evidence>
<dbReference type="InterPro" id="IPR001862">
    <property type="entry name" value="MAC_perforin"/>
</dbReference>
<keyword evidence="19" id="KW-1053">Target membrane</keyword>
<dbReference type="Pfam" id="PF00057">
    <property type="entry name" value="Ldl_recept_a"/>
    <property type="match status" value="1"/>
</dbReference>
<dbReference type="SUPFAM" id="SSF57196">
    <property type="entry name" value="EGF/Laminin"/>
    <property type="match status" value="1"/>
</dbReference>
<dbReference type="SMART" id="SM00192">
    <property type="entry name" value="LDLa"/>
    <property type="match status" value="1"/>
</dbReference>
<evidence type="ECO:0000256" key="12">
    <source>
        <dbReference type="ARBA" id="ARBA00022859"/>
    </source>
</evidence>
<keyword evidence="18" id="KW-0325">Glycoprotein</keyword>
<dbReference type="GO" id="GO:0044218">
    <property type="term" value="C:other organism cell membrane"/>
    <property type="evidence" value="ECO:0007669"/>
    <property type="project" value="UniProtKB-KW"/>
</dbReference>
<name>A0A444U2P1_ACIRT</name>
<evidence type="ECO:0000256" key="6">
    <source>
        <dbReference type="ARBA" id="ARBA00022525"/>
    </source>
</evidence>
<dbReference type="Pfam" id="PF01823">
    <property type="entry name" value="MACPF"/>
    <property type="match status" value="1"/>
</dbReference>
<dbReference type="SUPFAM" id="SSF82895">
    <property type="entry name" value="TSP-1 type 1 repeat"/>
    <property type="match status" value="1"/>
</dbReference>
<evidence type="ECO:0000256" key="5">
    <source>
        <dbReference type="ARBA" id="ARBA00022452"/>
    </source>
</evidence>
<keyword evidence="5" id="KW-1134">Transmembrane beta strand</keyword>
<dbReference type="GO" id="GO:0031640">
    <property type="term" value="P:killing of cells of another organism"/>
    <property type="evidence" value="ECO:0007669"/>
    <property type="project" value="UniProtKB-KW"/>
</dbReference>
<keyword evidence="11" id="KW-0204">Cytolysis</keyword>
<evidence type="ECO:0000256" key="2">
    <source>
        <dbReference type="ARBA" id="ARBA00004613"/>
    </source>
</evidence>
<dbReference type="InterPro" id="IPR000884">
    <property type="entry name" value="TSP1_rpt"/>
</dbReference>
<evidence type="ECO:0000256" key="19">
    <source>
        <dbReference type="ARBA" id="ARBA00023298"/>
    </source>
</evidence>
<dbReference type="InterPro" id="IPR036055">
    <property type="entry name" value="LDL_receptor-like_sf"/>
</dbReference>
<accession>A0A444U2P1</accession>
<evidence type="ECO:0000256" key="14">
    <source>
        <dbReference type="ARBA" id="ARBA00023058"/>
    </source>
</evidence>
<dbReference type="SMART" id="SM00457">
    <property type="entry name" value="MACPF"/>
    <property type="match status" value="1"/>
</dbReference>
<dbReference type="PROSITE" id="PS00279">
    <property type="entry name" value="MACPF_1"/>
    <property type="match status" value="1"/>
</dbReference>
<keyword evidence="7" id="KW-0245">EGF-like domain</keyword>
<dbReference type="PROSITE" id="PS50068">
    <property type="entry name" value="LDLRA_2"/>
    <property type="match status" value="1"/>
</dbReference>
<dbReference type="InterPro" id="IPR020863">
    <property type="entry name" value="MACPF_CS"/>
</dbReference>
<evidence type="ECO:0000313" key="24">
    <source>
        <dbReference type="EMBL" id="RXM29476.1"/>
    </source>
</evidence>
<keyword evidence="15" id="KW-0472">Membrane</keyword>
<evidence type="ECO:0000256" key="18">
    <source>
        <dbReference type="ARBA" id="ARBA00023180"/>
    </source>
</evidence>
<keyword evidence="17" id="KW-0179">Complement alternate pathway</keyword>
<keyword evidence="16 22" id="KW-1015">Disulfide bond</keyword>
<dbReference type="GO" id="GO:0005576">
    <property type="term" value="C:extracellular region"/>
    <property type="evidence" value="ECO:0007669"/>
    <property type="project" value="UniProtKB-SubCell"/>
</dbReference>
<dbReference type="EMBL" id="SCEB01215446">
    <property type="protein sequence ID" value="RXM29476.1"/>
    <property type="molecule type" value="Genomic_DNA"/>
</dbReference>
<evidence type="ECO:0000256" key="15">
    <source>
        <dbReference type="ARBA" id="ARBA00023136"/>
    </source>
</evidence>
<organism evidence="24 25">
    <name type="scientific">Acipenser ruthenus</name>
    <name type="common">Sterlet sturgeon</name>
    <dbReference type="NCBI Taxonomy" id="7906"/>
    <lineage>
        <taxon>Eukaryota</taxon>
        <taxon>Metazoa</taxon>
        <taxon>Chordata</taxon>
        <taxon>Craniata</taxon>
        <taxon>Vertebrata</taxon>
        <taxon>Euteleostomi</taxon>
        <taxon>Actinopterygii</taxon>
        <taxon>Chondrostei</taxon>
        <taxon>Acipenseriformes</taxon>
        <taxon>Acipenseridae</taxon>
        <taxon>Acipenser</taxon>
    </lineage>
</organism>
<evidence type="ECO:0000256" key="16">
    <source>
        <dbReference type="ARBA" id="ARBA00023157"/>
    </source>
</evidence>
<evidence type="ECO:0000256" key="8">
    <source>
        <dbReference type="ARBA" id="ARBA00022537"/>
    </source>
</evidence>
<dbReference type="InterPro" id="IPR002172">
    <property type="entry name" value="LDrepeatLR_classA_rpt"/>
</dbReference>
<keyword evidence="6" id="KW-0964">Secreted</keyword>
<dbReference type="GO" id="GO:0005579">
    <property type="term" value="C:membrane attack complex"/>
    <property type="evidence" value="ECO:0007669"/>
    <property type="project" value="UniProtKB-KW"/>
</dbReference>
<evidence type="ECO:0000256" key="13">
    <source>
        <dbReference type="ARBA" id="ARBA00022875"/>
    </source>
</evidence>
<dbReference type="SMART" id="SM00209">
    <property type="entry name" value="TSP1"/>
    <property type="match status" value="2"/>
</dbReference>
<dbReference type="CDD" id="cd00112">
    <property type="entry name" value="LDLa"/>
    <property type="match status" value="1"/>
</dbReference>
<evidence type="ECO:0000313" key="25">
    <source>
        <dbReference type="Proteomes" id="UP000289886"/>
    </source>
</evidence>
<evidence type="ECO:0000256" key="11">
    <source>
        <dbReference type="ARBA" id="ARBA00022852"/>
    </source>
</evidence>
<dbReference type="PROSITE" id="PS51412">
    <property type="entry name" value="MACPF_2"/>
    <property type="match status" value="1"/>
</dbReference>
<evidence type="ECO:0000256" key="20">
    <source>
        <dbReference type="ARBA" id="ARBA00093294"/>
    </source>
</evidence>
<evidence type="ECO:0000256" key="4">
    <source>
        <dbReference type="ARBA" id="ARBA00018261"/>
    </source>
</evidence>
<dbReference type="PROSITE" id="PS01209">
    <property type="entry name" value="LDLRA_1"/>
    <property type="match status" value="1"/>
</dbReference>
<evidence type="ECO:0000256" key="9">
    <source>
        <dbReference type="ARBA" id="ARBA00022588"/>
    </source>
</evidence>
<evidence type="ECO:0000256" key="22">
    <source>
        <dbReference type="PROSITE-ProRule" id="PRU00124"/>
    </source>
</evidence>
<proteinExistence type="inferred from homology"/>
<comment type="function">
    <text evidence="20">Pore-forming component of the membrane attack complex (MAC), a multiprotein complex activated by the complement cascade, which inserts into a target cell membrane and forms a pore, leading to target cell membrane rupture and cell lysis. The MAC is initiated by proteolytic cleavage of C5 into complement C5b in response to the classical, alternative, lectin and GZMK complement pathways. The complement pathways consist in a cascade of proteins that leads to phagocytosis and breakdown of pathogens and signaling that strengthens the adaptive immune system. Constitutes the pore-forming subunit of the MAC complex: during MAC assembly, C9 associates with the C5b8 intermediate complex, and polymerizes to complete the pore.</text>
</comment>
<comment type="similarity">
    <text evidence="3">Belongs to the complement C6/C7/C8/C9 family.</text>
</comment>
<dbReference type="GO" id="GO:0006957">
    <property type="term" value="P:complement activation, alternative pathway"/>
    <property type="evidence" value="ECO:0007669"/>
    <property type="project" value="UniProtKB-KW"/>
</dbReference>
<evidence type="ECO:0000256" key="7">
    <source>
        <dbReference type="ARBA" id="ARBA00022536"/>
    </source>
</evidence>
<keyword evidence="25" id="KW-1185">Reference proteome</keyword>
<feature type="domain" description="MACPF" evidence="23">
    <location>
        <begin position="195"/>
        <end position="558"/>
    </location>
</feature>
<dbReference type="InterPro" id="IPR036383">
    <property type="entry name" value="TSP1_rpt_sf"/>
</dbReference>
<keyword evidence="14" id="KW-0473">Membrane attack complex</keyword>
<dbReference type="PANTHER" id="PTHR45742:SF3">
    <property type="entry name" value="COMPLEMENT COMPONENT C9"/>
    <property type="match status" value="1"/>
</dbReference>
<comment type="caution">
    <text evidence="24">The sequence shown here is derived from an EMBL/GenBank/DDBJ whole genome shotgun (WGS) entry which is preliminary data.</text>
</comment>
<comment type="caution">
    <text evidence="22">Lacks conserved residue(s) required for the propagation of feature annotation.</text>
</comment>
<protein>
    <recommendedName>
        <fullName evidence="4">Complement component C9</fullName>
    </recommendedName>
</protein>
<dbReference type="PANTHER" id="PTHR45742">
    <property type="entry name" value="COMPLEMENT COMPONENT C6"/>
    <property type="match status" value="1"/>
</dbReference>
<keyword evidence="9" id="KW-0399">Innate immunity</keyword>
<dbReference type="PROSITE" id="PS50092">
    <property type="entry name" value="TSP1"/>
    <property type="match status" value="2"/>
</dbReference>
<keyword evidence="12" id="KW-0391">Immunity</keyword>